<gene>
    <name evidence="1" type="ORF">WG66_7406</name>
</gene>
<dbReference type="Proteomes" id="UP000054988">
    <property type="component" value="Unassembled WGS sequence"/>
</dbReference>
<reference evidence="1 2" key="1">
    <citation type="submission" date="2015-12" db="EMBL/GenBank/DDBJ databases">
        <title>Draft genome sequence of Moniliophthora roreri, the causal agent of frosty pod rot of cacao.</title>
        <authorList>
            <person name="Aime M.C."/>
            <person name="Diaz-Valderrama J.R."/>
            <person name="Kijpornyongpan T."/>
            <person name="Phillips-Mora W."/>
        </authorList>
    </citation>
    <scope>NUCLEOTIDE SEQUENCE [LARGE SCALE GENOMIC DNA]</scope>
    <source>
        <strain evidence="1 2">MCA 2952</strain>
    </source>
</reference>
<evidence type="ECO:0000313" key="2">
    <source>
        <dbReference type="Proteomes" id="UP000054988"/>
    </source>
</evidence>
<organism evidence="1 2">
    <name type="scientific">Moniliophthora roreri</name>
    <name type="common">Frosty pod rot fungus</name>
    <name type="synonym">Monilia roreri</name>
    <dbReference type="NCBI Taxonomy" id="221103"/>
    <lineage>
        <taxon>Eukaryota</taxon>
        <taxon>Fungi</taxon>
        <taxon>Dikarya</taxon>
        <taxon>Basidiomycota</taxon>
        <taxon>Agaricomycotina</taxon>
        <taxon>Agaricomycetes</taxon>
        <taxon>Agaricomycetidae</taxon>
        <taxon>Agaricales</taxon>
        <taxon>Marasmiineae</taxon>
        <taxon>Marasmiaceae</taxon>
        <taxon>Moniliophthora</taxon>
    </lineage>
</organism>
<proteinExistence type="predicted"/>
<name>A0A0W0FUY7_MONRR</name>
<protein>
    <submittedName>
        <fullName evidence="1">Uncharacterized protein</fullName>
    </submittedName>
</protein>
<comment type="caution">
    <text evidence="1">The sequence shown here is derived from an EMBL/GenBank/DDBJ whole genome shotgun (WGS) entry which is preliminary data.</text>
</comment>
<sequence>MGMLAQHIVDDDSFTVTGAIAVPHPSLDIANLPLHVILPDTDPDGDCFATDEDVSPNDPAFLRKVIAHQRGLKRATEISKGQFLLQLRQRCIGVVQTPIPSSSIPQAHAAIHVDVPSSRRSPTPMAGISSLPADQRTLLYPDPFPITDDAGSDELNVSDASGRAGKFPDVSPPATLLPMSPIHKLPATSSSSTEPTRGTFKSVRLSPSLLNPVHLPAPIVPINPDTQRPYRVGVGRQGRRAGRQGFANRLNVKRFYNAYYGVT</sequence>
<dbReference type="AlphaFoldDB" id="A0A0W0FUY7"/>
<evidence type="ECO:0000313" key="1">
    <source>
        <dbReference type="EMBL" id="KTB40008.1"/>
    </source>
</evidence>
<dbReference type="EMBL" id="LATX01001619">
    <property type="protein sequence ID" value="KTB40008.1"/>
    <property type="molecule type" value="Genomic_DNA"/>
</dbReference>
<accession>A0A0W0FUY7</accession>